<dbReference type="Proteomes" id="UP000197424">
    <property type="component" value="Chromosome"/>
</dbReference>
<protein>
    <submittedName>
        <fullName evidence="1">Putative signal peptide protein</fullName>
    </submittedName>
</protein>
<sequence length="335" mass="37615">MKLTVLLPGLAWPDADTLAAATDGLVLPELSWLLARAARTPLEQDADQVLAQQFGLGYTPVARVAGLADGLETRQGYWLRIDPVYLRAEREALVLADSGVMSISQQEADRLVDSLNRFFAEDGLRFHAPVPDRWYLEGRQPWRAEFTRLEAVIGENVDTHLPRGETALLWHRWLNELQMLLFSQAVNAEREGAGELPINSVWPWGDGDWPNKLAHRFDTVLTDDAFACGLARLSGARLEAAPHAFDGMRDVPGRRVLVQLDRLVGASQYRDAFGWREHLEALETDWFAPLRLMLTADGLEELTLLAPGRRGFAATVRPSAYWRFWRGRPALSTLL</sequence>
<dbReference type="AlphaFoldDB" id="A0A248LLR2"/>
<accession>A0A248LLR2</accession>
<evidence type="ECO:0000313" key="2">
    <source>
        <dbReference type="Proteomes" id="UP000197424"/>
    </source>
</evidence>
<reference evidence="2" key="1">
    <citation type="submission" date="2017-06" db="EMBL/GenBank/DDBJ databases">
        <title>Whole genome sequence of Laribacter hongkongensis LHGZ1.</title>
        <authorList>
            <person name="Chen D."/>
            <person name="Wu H."/>
            <person name="Chen J."/>
        </authorList>
    </citation>
    <scope>NUCLEOTIDE SEQUENCE [LARGE SCALE GENOMIC DNA]</scope>
    <source>
        <strain evidence="2">LHGZ1</strain>
    </source>
</reference>
<organism evidence="1 2">
    <name type="scientific">Laribacter hongkongensis</name>
    <dbReference type="NCBI Taxonomy" id="168471"/>
    <lineage>
        <taxon>Bacteria</taxon>
        <taxon>Pseudomonadati</taxon>
        <taxon>Pseudomonadota</taxon>
        <taxon>Betaproteobacteria</taxon>
        <taxon>Neisseriales</taxon>
        <taxon>Aquaspirillaceae</taxon>
        <taxon>Laribacter</taxon>
    </lineage>
</organism>
<name>A0A248LLR2_9NEIS</name>
<dbReference type="PIRSF" id="PIRSF015283">
    <property type="entry name" value="Regulatory_RpfE"/>
    <property type="match status" value="1"/>
</dbReference>
<dbReference type="RefSeq" id="WP_088861227.1">
    <property type="nucleotide sequence ID" value="NZ_CP022115.1"/>
</dbReference>
<dbReference type="OrthoDB" id="5295974at2"/>
<evidence type="ECO:0000313" key="1">
    <source>
        <dbReference type="EMBL" id="ASJ25296.1"/>
    </source>
</evidence>
<dbReference type="InterPro" id="IPR016631">
    <property type="entry name" value="Regulatory_RpfE"/>
</dbReference>
<gene>
    <name evidence="1" type="ORF">LHGZ1_2465</name>
</gene>
<proteinExistence type="predicted"/>
<dbReference type="EMBL" id="CP022115">
    <property type="protein sequence ID" value="ASJ25296.1"/>
    <property type="molecule type" value="Genomic_DNA"/>
</dbReference>